<protein>
    <submittedName>
        <fullName evidence="4">YKT6 v-SNARE homolog</fullName>
    </submittedName>
</protein>
<reference evidence="4" key="1">
    <citation type="submission" date="2025-08" db="UniProtKB">
        <authorList>
            <consortium name="Ensembl"/>
        </authorList>
    </citation>
    <scope>IDENTIFICATION</scope>
</reference>
<evidence type="ECO:0000313" key="5">
    <source>
        <dbReference type="Proteomes" id="UP000694426"/>
    </source>
</evidence>
<feature type="region of interest" description="Disordered" evidence="2">
    <location>
        <begin position="138"/>
        <end position="173"/>
    </location>
</feature>
<feature type="domain" description="V-SNARE coiled-coil homology" evidence="3">
    <location>
        <begin position="1"/>
        <end position="65"/>
    </location>
</feature>
<dbReference type="Pfam" id="PF00957">
    <property type="entry name" value="Synaptobrevin"/>
    <property type="match status" value="1"/>
</dbReference>
<dbReference type="GO" id="GO:0005794">
    <property type="term" value="C:Golgi apparatus"/>
    <property type="evidence" value="ECO:0007669"/>
    <property type="project" value="TreeGrafter"/>
</dbReference>
<dbReference type="GeneTree" id="ENSGT00390000015164"/>
<sequence>MTRVQAELDETKIILHNTMESLLERGEKLDDLVSKSEVLGAQSKAFYKTVSAAPVPPAPGEGPWRAGGGFGAVRGAGGAPVVRDVGLGRELGCPNLAGGAPRPPPQTRPPLPCGIWGARVPGRGLQPLSRGRALGLCGQRGTGAGTAAPCGSGPRRRVPSPLARRGSRTRAVR</sequence>
<accession>A0A8B9CK60</accession>
<dbReference type="InterPro" id="IPR042855">
    <property type="entry name" value="V_SNARE_CC"/>
</dbReference>
<evidence type="ECO:0000259" key="3">
    <source>
        <dbReference type="PROSITE" id="PS50892"/>
    </source>
</evidence>
<dbReference type="PROSITE" id="PS50892">
    <property type="entry name" value="V_SNARE"/>
    <property type="match status" value="1"/>
</dbReference>
<dbReference type="PANTHER" id="PTHR45806">
    <property type="entry name" value="SYNAPTOBREVIN HOMOLOG YKT6"/>
    <property type="match status" value="1"/>
</dbReference>
<reference evidence="4" key="2">
    <citation type="submission" date="2025-09" db="UniProtKB">
        <authorList>
            <consortium name="Ensembl"/>
        </authorList>
    </citation>
    <scope>IDENTIFICATION</scope>
</reference>
<dbReference type="GO" id="GO:0006888">
    <property type="term" value="P:endoplasmic reticulum to Golgi vesicle-mediated transport"/>
    <property type="evidence" value="ECO:0007669"/>
    <property type="project" value="TreeGrafter"/>
</dbReference>
<dbReference type="GO" id="GO:0005484">
    <property type="term" value="F:SNAP receptor activity"/>
    <property type="evidence" value="ECO:0007669"/>
    <property type="project" value="TreeGrafter"/>
</dbReference>
<keyword evidence="1" id="KW-0175">Coiled coil</keyword>
<dbReference type="AlphaFoldDB" id="A0A8B9CK60"/>
<evidence type="ECO:0000256" key="1">
    <source>
        <dbReference type="PROSITE-ProRule" id="PRU00290"/>
    </source>
</evidence>
<dbReference type="Ensembl" id="ENSABRT00000029926.1">
    <property type="protein sequence ID" value="ENSABRP00000021259.1"/>
    <property type="gene ID" value="ENSABRG00000018070.1"/>
</dbReference>
<dbReference type="PANTHER" id="PTHR45806:SF1">
    <property type="entry name" value="SYNAPTOBREVIN HOMOLOG YKT6"/>
    <property type="match status" value="1"/>
</dbReference>
<keyword evidence="5" id="KW-1185">Reference proteome</keyword>
<evidence type="ECO:0000313" key="4">
    <source>
        <dbReference type="Ensembl" id="ENSABRP00000021259.1"/>
    </source>
</evidence>
<dbReference type="Gene3D" id="1.20.5.110">
    <property type="match status" value="1"/>
</dbReference>
<name>A0A8B9CK60_9AVES</name>
<dbReference type="SUPFAM" id="SSF58038">
    <property type="entry name" value="SNARE fusion complex"/>
    <property type="match status" value="1"/>
</dbReference>
<dbReference type="Proteomes" id="UP000694426">
    <property type="component" value="Unplaced"/>
</dbReference>
<proteinExistence type="predicted"/>
<organism evidence="4 5">
    <name type="scientific">Anser brachyrhynchus</name>
    <name type="common">Pink-footed goose</name>
    <dbReference type="NCBI Taxonomy" id="132585"/>
    <lineage>
        <taxon>Eukaryota</taxon>
        <taxon>Metazoa</taxon>
        <taxon>Chordata</taxon>
        <taxon>Craniata</taxon>
        <taxon>Vertebrata</taxon>
        <taxon>Euteleostomi</taxon>
        <taxon>Archelosauria</taxon>
        <taxon>Archosauria</taxon>
        <taxon>Dinosauria</taxon>
        <taxon>Saurischia</taxon>
        <taxon>Theropoda</taxon>
        <taxon>Coelurosauria</taxon>
        <taxon>Aves</taxon>
        <taxon>Neognathae</taxon>
        <taxon>Galloanserae</taxon>
        <taxon>Anseriformes</taxon>
        <taxon>Anatidae</taxon>
        <taxon>Anserinae</taxon>
        <taxon>Anser</taxon>
    </lineage>
</organism>
<evidence type="ECO:0000256" key="2">
    <source>
        <dbReference type="SAM" id="MobiDB-lite"/>
    </source>
</evidence>